<dbReference type="PANTHER" id="PTHR22550">
    <property type="entry name" value="SPORE GERMINATION PROTEIN"/>
    <property type="match status" value="1"/>
</dbReference>
<feature type="compositionally biased region" description="Low complexity" evidence="5">
    <location>
        <begin position="197"/>
        <end position="207"/>
    </location>
</feature>
<dbReference type="InterPro" id="IPR050768">
    <property type="entry name" value="UPF0353/GerABKA_families"/>
</dbReference>
<dbReference type="PANTHER" id="PTHR22550:SF5">
    <property type="entry name" value="LEUCINE ZIPPER PROTEIN 4"/>
    <property type="match status" value="1"/>
</dbReference>
<evidence type="ECO:0000256" key="1">
    <source>
        <dbReference type="ARBA" id="ARBA00022475"/>
    </source>
</evidence>
<feature type="transmembrane region" description="Helical" evidence="6">
    <location>
        <begin position="56"/>
        <end position="73"/>
    </location>
</feature>
<dbReference type="EMBL" id="FOHB01000012">
    <property type="protein sequence ID" value="SES49413.1"/>
    <property type="molecule type" value="Genomic_DNA"/>
</dbReference>
<feature type="domain" description="VWFA" evidence="7">
    <location>
        <begin position="87"/>
        <end position="343"/>
    </location>
</feature>
<feature type="transmembrane region" description="Helical" evidence="6">
    <location>
        <begin position="359"/>
        <end position="378"/>
    </location>
</feature>
<accession>A0A1H9XUP3</accession>
<evidence type="ECO:0000256" key="2">
    <source>
        <dbReference type="ARBA" id="ARBA00022692"/>
    </source>
</evidence>
<protein>
    <submittedName>
        <fullName evidence="8">Ca-activated chloride channel family protein</fullName>
    </submittedName>
</protein>
<dbReference type="Gene3D" id="3.40.50.410">
    <property type="entry name" value="von Willebrand factor, type A domain"/>
    <property type="match status" value="1"/>
</dbReference>
<dbReference type="OrthoDB" id="8882959at2"/>
<dbReference type="SUPFAM" id="SSF53300">
    <property type="entry name" value="vWA-like"/>
    <property type="match status" value="1"/>
</dbReference>
<organism evidence="8 9">
    <name type="scientific">Pedococcus cremeus</name>
    <dbReference type="NCBI Taxonomy" id="587636"/>
    <lineage>
        <taxon>Bacteria</taxon>
        <taxon>Bacillati</taxon>
        <taxon>Actinomycetota</taxon>
        <taxon>Actinomycetes</taxon>
        <taxon>Micrococcales</taxon>
        <taxon>Intrasporangiaceae</taxon>
        <taxon>Pedococcus</taxon>
    </lineage>
</organism>
<dbReference type="PROSITE" id="PS50234">
    <property type="entry name" value="VWFA"/>
    <property type="match status" value="1"/>
</dbReference>
<gene>
    <name evidence="8" type="ORF">SAMN05216199_0362</name>
</gene>
<proteinExistence type="predicted"/>
<dbReference type="InterPro" id="IPR036465">
    <property type="entry name" value="vWFA_dom_sf"/>
</dbReference>
<name>A0A1H9XUP3_9MICO</name>
<dbReference type="InterPro" id="IPR024163">
    <property type="entry name" value="Aerotolerance_reg_N"/>
</dbReference>
<keyword evidence="3 6" id="KW-1133">Transmembrane helix</keyword>
<feature type="compositionally biased region" description="Gly residues" evidence="5">
    <location>
        <begin position="212"/>
        <end position="228"/>
    </location>
</feature>
<keyword evidence="4 6" id="KW-0472">Membrane</keyword>
<dbReference type="Pfam" id="PF13519">
    <property type="entry name" value="VWA_2"/>
    <property type="match status" value="1"/>
</dbReference>
<evidence type="ECO:0000259" key="7">
    <source>
        <dbReference type="PROSITE" id="PS50234"/>
    </source>
</evidence>
<sequence length="382" mass="39668">MTFLWPWALPLLLAAPALAAAYLWQLRRRRRKAVRHPDVSLVRAAAPPSRRWRRHAPVALVLLALALLGLAGARPQVEAAVPMRERAVIMAVDVSASMCATDVDPNRLTAAQQAVRRFVSRQDQETRIGLVVFSGFAQLAVAPTTDRQPLLEAIDSLTTGRGTVIGAAILKSVDAIAEINPDVAPASVDDPAGLMPGGPVTSGVSPTPSAPGGPGGAGSPGSPGGQARAGGTVPEIVVLLTDGANTRGVSPQAAAKVAAARGVRVYPIGYGTTRPVSLVCTRQQLGGIEHSLPRWGGPGTRGSDGRSFLVIDEPALKEVANTTGGQYFRASSADQLQGVLDDLPAKVEGERRQVEVSPALAGLGLLAVLGAVGLSVRWRVFP</sequence>
<evidence type="ECO:0000256" key="5">
    <source>
        <dbReference type="SAM" id="MobiDB-lite"/>
    </source>
</evidence>
<evidence type="ECO:0000256" key="6">
    <source>
        <dbReference type="SAM" id="Phobius"/>
    </source>
</evidence>
<feature type="region of interest" description="Disordered" evidence="5">
    <location>
        <begin position="186"/>
        <end position="230"/>
    </location>
</feature>
<keyword evidence="2 6" id="KW-0812">Transmembrane</keyword>
<dbReference type="STRING" id="587636.SAMN05216199_0362"/>
<keyword evidence="1" id="KW-1003">Cell membrane</keyword>
<dbReference type="RefSeq" id="WP_091762947.1">
    <property type="nucleotide sequence ID" value="NZ_FOHB01000012.1"/>
</dbReference>
<dbReference type="InterPro" id="IPR002035">
    <property type="entry name" value="VWF_A"/>
</dbReference>
<keyword evidence="9" id="KW-1185">Reference proteome</keyword>
<dbReference type="Pfam" id="PF07584">
    <property type="entry name" value="BatA"/>
    <property type="match status" value="1"/>
</dbReference>
<evidence type="ECO:0000256" key="3">
    <source>
        <dbReference type="ARBA" id="ARBA00022989"/>
    </source>
</evidence>
<reference evidence="9" key="1">
    <citation type="submission" date="2016-10" db="EMBL/GenBank/DDBJ databases">
        <authorList>
            <person name="Varghese N."/>
            <person name="Submissions S."/>
        </authorList>
    </citation>
    <scope>NUCLEOTIDE SEQUENCE [LARGE SCALE GENOMIC DNA]</scope>
    <source>
        <strain evidence="9">CGMCC 1.6963</strain>
    </source>
</reference>
<dbReference type="Proteomes" id="UP000199019">
    <property type="component" value="Unassembled WGS sequence"/>
</dbReference>
<evidence type="ECO:0000256" key="4">
    <source>
        <dbReference type="ARBA" id="ARBA00023136"/>
    </source>
</evidence>
<evidence type="ECO:0000313" key="8">
    <source>
        <dbReference type="EMBL" id="SES49413.1"/>
    </source>
</evidence>
<dbReference type="SMART" id="SM00327">
    <property type="entry name" value="VWA"/>
    <property type="match status" value="1"/>
</dbReference>
<evidence type="ECO:0000313" key="9">
    <source>
        <dbReference type="Proteomes" id="UP000199019"/>
    </source>
</evidence>
<dbReference type="AlphaFoldDB" id="A0A1H9XUP3"/>